<dbReference type="InterPro" id="IPR050370">
    <property type="entry name" value="HES_HEY"/>
</dbReference>
<evidence type="ECO:0000313" key="7">
    <source>
        <dbReference type="EnsemblMetazoa" id="XP_038059328.1"/>
    </source>
</evidence>
<keyword evidence="8" id="KW-1185">Reference proteome</keyword>
<evidence type="ECO:0000256" key="3">
    <source>
        <dbReference type="ARBA" id="ARBA00023163"/>
    </source>
</evidence>
<protein>
    <recommendedName>
        <fullName evidence="6">BHLH domain-containing protein</fullName>
    </recommendedName>
</protein>
<dbReference type="Gene3D" id="4.10.280.10">
    <property type="entry name" value="Helix-loop-helix DNA-binding domain"/>
    <property type="match status" value="1"/>
</dbReference>
<dbReference type="PROSITE" id="PS50888">
    <property type="entry name" value="BHLH"/>
    <property type="match status" value="1"/>
</dbReference>
<feature type="region of interest" description="Disordered" evidence="5">
    <location>
        <begin position="1"/>
        <end position="22"/>
    </location>
</feature>
<keyword evidence="4" id="KW-0539">Nucleus</keyword>
<accession>A0A914A6A1</accession>
<dbReference type="RefSeq" id="XP_038059328.1">
    <property type="nucleotide sequence ID" value="XM_038203400.1"/>
</dbReference>
<keyword evidence="3" id="KW-0804">Transcription</keyword>
<name>A0A914A6A1_PATMI</name>
<dbReference type="SUPFAM" id="SSF47459">
    <property type="entry name" value="HLH, helix-loop-helix DNA-binding domain"/>
    <property type="match status" value="1"/>
</dbReference>
<evidence type="ECO:0000256" key="1">
    <source>
        <dbReference type="ARBA" id="ARBA00004123"/>
    </source>
</evidence>
<dbReference type="GO" id="GO:0005634">
    <property type="term" value="C:nucleus"/>
    <property type="evidence" value="ECO:0007669"/>
    <property type="project" value="UniProtKB-SubCell"/>
</dbReference>
<dbReference type="SMART" id="SM00353">
    <property type="entry name" value="HLH"/>
    <property type="match status" value="1"/>
</dbReference>
<dbReference type="GeneID" id="119730474"/>
<dbReference type="SUPFAM" id="SSF158457">
    <property type="entry name" value="Orange domain-like"/>
    <property type="match status" value="1"/>
</dbReference>
<dbReference type="OrthoDB" id="7693256at2759"/>
<evidence type="ECO:0000259" key="6">
    <source>
        <dbReference type="PROSITE" id="PS50888"/>
    </source>
</evidence>
<evidence type="ECO:0000256" key="5">
    <source>
        <dbReference type="SAM" id="MobiDB-lite"/>
    </source>
</evidence>
<dbReference type="Proteomes" id="UP000887568">
    <property type="component" value="Unplaced"/>
</dbReference>
<feature type="compositionally biased region" description="Basic and acidic residues" evidence="5">
    <location>
        <begin position="1"/>
        <end position="10"/>
    </location>
</feature>
<organism evidence="7 8">
    <name type="scientific">Patiria miniata</name>
    <name type="common">Bat star</name>
    <name type="synonym">Asterina miniata</name>
    <dbReference type="NCBI Taxonomy" id="46514"/>
    <lineage>
        <taxon>Eukaryota</taxon>
        <taxon>Metazoa</taxon>
        <taxon>Echinodermata</taxon>
        <taxon>Eleutherozoa</taxon>
        <taxon>Asterozoa</taxon>
        <taxon>Asteroidea</taxon>
        <taxon>Valvatacea</taxon>
        <taxon>Valvatida</taxon>
        <taxon>Asterinidae</taxon>
        <taxon>Patiria</taxon>
    </lineage>
</organism>
<dbReference type="Pfam" id="PF00010">
    <property type="entry name" value="HLH"/>
    <property type="match status" value="1"/>
</dbReference>
<dbReference type="InterPro" id="IPR011598">
    <property type="entry name" value="bHLH_dom"/>
</dbReference>
<dbReference type="PANTHER" id="PTHR10985">
    <property type="entry name" value="BASIC HELIX-LOOP-HELIX TRANSCRIPTION FACTOR, HES-RELATED"/>
    <property type="match status" value="1"/>
</dbReference>
<dbReference type="EnsemblMetazoa" id="XM_038203400.1">
    <property type="protein sequence ID" value="XP_038059328.1"/>
    <property type="gene ID" value="LOC119730474"/>
</dbReference>
<dbReference type="Gene3D" id="6.10.250.980">
    <property type="match status" value="1"/>
</dbReference>
<evidence type="ECO:0000256" key="2">
    <source>
        <dbReference type="ARBA" id="ARBA00023015"/>
    </source>
</evidence>
<dbReference type="InterPro" id="IPR036638">
    <property type="entry name" value="HLH_DNA-bd_sf"/>
</dbReference>
<keyword evidence="2" id="KW-0805">Transcription regulation</keyword>
<proteinExistence type="predicted"/>
<reference evidence="7" key="1">
    <citation type="submission" date="2022-11" db="UniProtKB">
        <authorList>
            <consortium name="EnsemblMetazoa"/>
        </authorList>
    </citation>
    <scope>IDENTIFICATION</scope>
</reference>
<dbReference type="OMA" id="QFATHAH"/>
<evidence type="ECO:0000256" key="4">
    <source>
        <dbReference type="ARBA" id="ARBA00023242"/>
    </source>
</evidence>
<comment type="subcellular location">
    <subcellularLocation>
        <location evidence="1">Nucleus</location>
    </subcellularLocation>
</comment>
<feature type="domain" description="BHLH" evidence="6">
    <location>
        <begin position="7"/>
        <end position="61"/>
    </location>
</feature>
<dbReference type="AlphaFoldDB" id="A0A914A6A1"/>
<evidence type="ECO:0000313" key="8">
    <source>
        <dbReference type="Proteomes" id="UP000887568"/>
    </source>
</evidence>
<dbReference type="GO" id="GO:0046983">
    <property type="term" value="F:protein dimerization activity"/>
    <property type="evidence" value="ECO:0007669"/>
    <property type="project" value="InterPro"/>
</dbReference>
<sequence length="359" mass="39042">MRRTQRDASTHRRAIEKRSRERIGHSLKELKRLLPNFKQHGSKTGEQMDLLQSAVDYLKSIQTSSSVDHLSWSSESAKSTQSLGEGPLPSLFNPAPAPVDAMMDGYQDCLEETIRYLVQVEGFPPNHDIIIRLRAHLIQSQSKLDLNNQLRSTGQARLTLDQYYDLQQRHHRVGLGQFATHAHRSGVMGSSTQTSPQLAHTNACAAYPPGSAMLARHGTSTLDALHPKTLPTQGGLSHLPLGVMTPLTVDTNQYYAMPSPLAHCLSEGALERQGSTEPLLTIARTLPTNTVTCSNSSSTTLGRTAVARSVVVNPRTVQLPSSVQSAAPSVASNVSGSHLGFNLNYDAPYLVAFVRPAAQ</sequence>